<protein>
    <submittedName>
        <fullName evidence="4">Uncharacterized protein</fullName>
    </submittedName>
</protein>
<evidence type="ECO:0000256" key="1">
    <source>
        <dbReference type="ARBA" id="ARBA00006484"/>
    </source>
</evidence>
<dbReference type="Pfam" id="PF00106">
    <property type="entry name" value="adh_short"/>
    <property type="match status" value="1"/>
</dbReference>
<evidence type="ECO:0000256" key="2">
    <source>
        <dbReference type="ARBA" id="ARBA00023002"/>
    </source>
</evidence>
<evidence type="ECO:0000313" key="4">
    <source>
        <dbReference type="EMBL" id="KAK4495014.1"/>
    </source>
</evidence>
<dbReference type="SUPFAM" id="SSF51735">
    <property type="entry name" value="NAD(P)-binding Rossmann-fold domains"/>
    <property type="match status" value="1"/>
</dbReference>
<dbReference type="Gene3D" id="3.40.50.720">
    <property type="entry name" value="NAD(P)-binding Rossmann-like Domain"/>
    <property type="match status" value="1"/>
</dbReference>
<dbReference type="InterPro" id="IPR051911">
    <property type="entry name" value="SDR_oxidoreductase"/>
</dbReference>
<dbReference type="InterPro" id="IPR002347">
    <property type="entry name" value="SDR_fam"/>
</dbReference>
<dbReference type="CDD" id="cd05374">
    <property type="entry name" value="17beta-HSD-like_SDR_c"/>
    <property type="match status" value="1"/>
</dbReference>
<evidence type="ECO:0000256" key="3">
    <source>
        <dbReference type="RuleBase" id="RU000363"/>
    </source>
</evidence>
<dbReference type="Proteomes" id="UP001305779">
    <property type="component" value="Unassembled WGS sequence"/>
</dbReference>
<dbReference type="PRINTS" id="PR00081">
    <property type="entry name" value="GDHRDH"/>
</dbReference>
<keyword evidence="2" id="KW-0560">Oxidoreductase</keyword>
<dbReference type="InterPro" id="IPR036291">
    <property type="entry name" value="NAD(P)-bd_dom_sf"/>
</dbReference>
<comment type="similarity">
    <text evidence="1 3">Belongs to the short-chain dehydrogenases/reductases (SDR) family.</text>
</comment>
<evidence type="ECO:0000313" key="5">
    <source>
        <dbReference type="Proteomes" id="UP001305779"/>
    </source>
</evidence>
<comment type="caution">
    <text evidence="4">The sequence shown here is derived from an EMBL/GenBank/DDBJ whole genome shotgun (WGS) entry which is preliminary data.</text>
</comment>
<dbReference type="EMBL" id="JAXOVC010000012">
    <property type="protein sequence ID" value="KAK4495014.1"/>
    <property type="molecule type" value="Genomic_DNA"/>
</dbReference>
<dbReference type="PANTHER" id="PTHR43976:SF16">
    <property type="entry name" value="SHORT-CHAIN DEHYDROGENASE_REDUCTASE FAMILY PROTEIN"/>
    <property type="match status" value="1"/>
</dbReference>
<sequence length="274" mass="29257">MGTVWFITGSSRGLGKAIATYALETGNKVIATARKTDSVADLVKKYGEDRILALPLDVTDYKACESTAEKAAQKFGRVDIIVNNAGYGDLASIEDTTVEAFRAQIDTNFNGTYNVSKVFLPILRKQGSGHIFQVSSLGDRMCTPGLGAYQAAKWAVAGFSGVLAAEVQGLGIKVTVLEPGAMATDWFGSSMDRPKATEPYQKVISETNERIQGAMDTATTNVDKVAALIARIYGEKDPPIRLLVGEDAATYGPMLSDALKQSDAAWDEASRSVV</sequence>
<gene>
    <name evidence="4" type="ORF">PRZ48_013341</name>
</gene>
<name>A0ABR0E118_ZASCE</name>
<proteinExistence type="inferred from homology"/>
<reference evidence="4 5" key="1">
    <citation type="journal article" date="2023" name="G3 (Bethesda)">
        <title>A chromosome-level genome assembly of Zasmidium syzygii isolated from banana leaves.</title>
        <authorList>
            <person name="van Westerhoven A.C."/>
            <person name="Mehrabi R."/>
            <person name="Talebi R."/>
            <person name="Steentjes M.B.F."/>
            <person name="Corcolon B."/>
            <person name="Chong P.A."/>
            <person name="Kema G.H.J."/>
            <person name="Seidl M.F."/>
        </authorList>
    </citation>
    <scope>NUCLEOTIDE SEQUENCE [LARGE SCALE GENOMIC DNA]</scope>
    <source>
        <strain evidence="4 5">P124</strain>
    </source>
</reference>
<dbReference type="PRINTS" id="PR00080">
    <property type="entry name" value="SDRFAMILY"/>
</dbReference>
<keyword evidence="5" id="KW-1185">Reference proteome</keyword>
<accession>A0ABR0E118</accession>
<dbReference type="PANTHER" id="PTHR43976">
    <property type="entry name" value="SHORT CHAIN DEHYDROGENASE"/>
    <property type="match status" value="1"/>
</dbReference>
<organism evidence="4 5">
    <name type="scientific">Zasmidium cellare</name>
    <name type="common">Wine cellar mold</name>
    <name type="synonym">Racodium cellare</name>
    <dbReference type="NCBI Taxonomy" id="395010"/>
    <lineage>
        <taxon>Eukaryota</taxon>
        <taxon>Fungi</taxon>
        <taxon>Dikarya</taxon>
        <taxon>Ascomycota</taxon>
        <taxon>Pezizomycotina</taxon>
        <taxon>Dothideomycetes</taxon>
        <taxon>Dothideomycetidae</taxon>
        <taxon>Mycosphaerellales</taxon>
        <taxon>Mycosphaerellaceae</taxon>
        <taxon>Zasmidium</taxon>
    </lineage>
</organism>